<dbReference type="InterPro" id="IPR016181">
    <property type="entry name" value="Acyl_CoA_acyltransferase"/>
</dbReference>
<keyword evidence="1" id="KW-0808">Transferase</keyword>
<organism evidence="1 2">
    <name type="scientific">Syntrophomonas zehnderi OL-4</name>
    <dbReference type="NCBI Taxonomy" id="690567"/>
    <lineage>
        <taxon>Bacteria</taxon>
        <taxon>Bacillati</taxon>
        <taxon>Bacillota</taxon>
        <taxon>Clostridia</taxon>
        <taxon>Eubacteriales</taxon>
        <taxon>Syntrophomonadaceae</taxon>
        <taxon>Syntrophomonas</taxon>
    </lineage>
</organism>
<dbReference type="RefSeq" id="WP_046496691.1">
    <property type="nucleotide sequence ID" value="NZ_CGIH01000025.1"/>
</dbReference>
<accession>A0A0E4GBJ0</accession>
<dbReference type="AlphaFoldDB" id="A0A0E4GBJ0"/>
<keyword evidence="2" id="KW-1185">Reference proteome</keyword>
<reference evidence="1 2" key="1">
    <citation type="submission" date="2015-03" db="EMBL/GenBank/DDBJ databases">
        <authorList>
            <person name="Murphy D."/>
        </authorList>
    </citation>
    <scope>NUCLEOTIDE SEQUENCE [LARGE SCALE GENOMIC DNA]</scope>
    <source>
        <strain evidence="1 2">OL-4</strain>
    </source>
</reference>
<dbReference type="SUPFAM" id="SSF55729">
    <property type="entry name" value="Acyl-CoA N-acyltransferases (Nat)"/>
    <property type="match status" value="1"/>
</dbReference>
<dbReference type="Proteomes" id="UP000045545">
    <property type="component" value="Unassembled WGS sequence"/>
</dbReference>
<proteinExistence type="predicted"/>
<gene>
    <name evidence="1" type="ORF">1265</name>
</gene>
<evidence type="ECO:0000313" key="2">
    <source>
        <dbReference type="Proteomes" id="UP000045545"/>
    </source>
</evidence>
<protein>
    <submittedName>
        <fullName evidence="1">Acyl-CoA N-acyltransferase</fullName>
    </submittedName>
</protein>
<dbReference type="OrthoDB" id="2836154at2"/>
<keyword evidence="1" id="KW-0012">Acyltransferase</keyword>
<name>A0A0E4GBJ0_9FIRM</name>
<evidence type="ECO:0000313" key="1">
    <source>
        <dbReference type="EMBL" id="CFX46297.1"/>
    </source>
</evidence>
<dbReference type="Gene3D" id="3.40.630.30">
    <property type="match status" value="1"/>
</dbReference>
<dbReference type="GO" id="GO:0016746">
    <property type="term" value="F:acyltransferase activity"/>
    <property type="evidence" value="ECO:0007669"/>
    <property type="project" value="UniProtKB-KW"/>
</dbReference>
<dbReference type="EMBL" id="CGIH01000025">
    <property type="protein sequence ID" value="CFX46297.1"/>
    <property type="molecule type" value="Genomic_DNA"/>
</dbReference>
<sequence>MEDPACKVKCAQIQDIPFMLSLEKKYFPSCWCSEPTLIRRLIKKDPMMFRVCMVNGKIKGYYWVIPLEHSEWKKILTGEMKESQLIDHIKSFDEPNLYLYIAAVIVDIEDKQHKKYTKALVHDFNRHFVMKQTPNFPDIRSIGAFTISDGGQRLMERSNFSYNGNFEAEGQIVRSYSICRQALVEQTITTRLKSKQKSIA</sequence>